<dbReference type="Pfam" id="PF00582">
    <property type="entry name" value="Usp"/>
    <property type="match status" value="1"/>
</dbReference>
<dbReference type="Proteomes" id="UP001501682">
    <property type="component" value="Unassembled WGS sequence"/>
</dbReference>
<dbReference type="RefSeq" id="WP_334466757.1">
    <property type="nucleotide sequence ID" value="NZ_BAABCB010000006.1"/>
</dbReference>
<dbReference type="PRINTS" id="PR01438">
    <property type="entry name" value="UNVRSLSTRESS"/>
</dbReference>
<comment type="caution">
    <text evidence="3">The sequence shown here is derived from an EMBL/GenBank/DDBJ whole genome shotgun (WGS) entry which is preliminary data.</text>
</comment>
<dbReference type="SUPFAM" id="SSF52402">
    <property type="entry name" value="Adenine nucleotide alpha hydrolases-like"/>
    <property type="match status" value="2"/>
</dbReference>
<dbReference type="PANTHER" id="PTHR46268">
    <property type="entry name" value="STRESS RESPONSE PROTEIN NHAX"/>
    <property type="match status" value="1"/>
</dbReference>
<dbReference type="InterPro" id="IPR006015">
    <property type="entry name" value="Universal_stress_UspA"/>
</dbReference>
<dbReference type="InterPro" id="IPR006016">
    <property type="entry name" value="UspA"/>
</dbReference>
<evidence type="ECO:0000256" key="1">
    <source>
        <dbReference type="ARBA" id="ARBA00008791"/>
    </source>
</evidence>
<keyword evidence="4" id="KW-1185">Reference proteome</keyword>
<dbReference type="Gene3D" id="3.40.50.12370">
    <property type="match status" value="1"/>
</dbReference>
<sequence length="277" mass="32037">MKQILLPTDFSDNSWSAIVYALKLYANETCTFYFLHSWSFLESTSRTYITSTYVDQLKEKSIKELNELKGRVEVVNKNPNHTFQVIHTSEVLQDAIETAIKKYSIDMIIMGTKGATGAKEFFFGSNTVNTIQKIKQCPILIIPDGLDFVEPKQITFPTDFKRFYGDEILELIQLSSLYDSQIRVLHINKEDKLTDLQIDNMGVLKKYLKNNAYSFHWMPDYAKKSETIHDFIEELEINILVMIKYEHNIIENIINEPVIKKLGFQVTIPFLVIPSAS</sequence>
<organism evidence="3 4">
    <name type="scientific">Winogradskyella damuponensis</name>
    <dbReference type="NCBI Taxonomy" id="943939"/>
    <lineage>
        <taxon>Bacteria</taxon>
        <taxon>Pseudomonadati</taxon>
        <taxon>Bacteroidota</taxon>
        <taxon>Flavobacteriia</taxon>
        <taxon>Flavobacteriales</taxon>
        <taxon>Flavobacteriaceae</taxon>
        <taxon>Winogradskyella</taxon>
    </lineage>
</organism>
<accession>A0ABP8CN89</accession>
<evidence type="ECO:0000259" key="2">
    <source>
        <dbReference type="Pfam" id="PF00582"/>
    </source>
</evidence>
<name>A0ABP8CN89_9FLAO</name>
<feature type="domain" description="UspA" evidence="2">
    <location>
        <begin position="1"/>
        <end position="143"/>
    </location>
</feature>
<evidence type="ECO:0000313" key="3">
    <source>
        <dbReference type="EMBL" id="GAA4241450.1"/>
    </source>
</evidence>
<dbReference type="CDD" id="cd00293">
    <property type="entry name" value="USP-like"/>
    <property type="match status" value="1"/>
</dbReference>
<dbReference type="PANTHER" id="PTHR46268:SF6">
    <property type="entry name" value="UNIVERSAL STRESS PROTEIN UP12"/>
    <property type="match status" value="1"/>
</dbReference>
<reference evidence="4" key="1">
    <citation type="journal article" date="2019" name="Int. J. Syst. Evol. Microbiol.">
        <title>The Global Catalogue of Microorganisms (GCM) 10K type strain sequencing project: providing services to taxonomists for standard genome sequencing and annotation.</title>
        <authorList>
            <consortium name="The Broad Institute Genomics Platform"/>
            <consortium name="The Broad Institute Genome Sequencing Center for Infectious Disease"/>
            <person name="Wu L."/>
            <person name="Ma J."/>
        </authorList>
    </citation>
    <scope>NUCLEOTIDE SEQUENCE [LARGE SCALE GENOMIC DNA]</scope>
    <source>
        <strain evidence="4">JCM 17633</strain>
    </source>
</reference>
<protein>
    <submittedName>
        <fullName evidence="3">Universal stress protein</fullName>
    </submittedName>
</protein>
<dbReference type="EMBL" id="BAABCB010000006">
    <property type="protein sequence ID" value="GAA4241450.1"/>
    <property type="molecule type" value="Genomic_DNA"/>
</dbReference>
<evidence type="ECO:0000313" key="4">
    <source>
        <dbReference type="Proteomes" id="UP001501682"/>
    </source>
</evidence>
<comment type="similarity">
    <text evidence="1">Belongs to the universal stress protein A family.</text>
</comment>
<gene>
    <name evidence="3" type="ORF">GCM10022292_07920</name>
</gene>
<proteinExistence type="inferred from homology"/>